<dbReference type="PRINTS" id="PR00364">
    <property type="entry name" value="DISEASERSIST"/>
</dbReference>
<dbReference type="SUPFAM" id="SSF52540">
    <property type="entry name" value="P-loop containing nucleoside triphosphate hydrolases"/>
    <property type="match status" value="1"/>
</dbReference>
<evidence type="ECO:0000313" key="3">
    <source>
        <dbReference type="Proteomes" id="UP001141259"/>
    </source>
</evidence>
<dbReference type="SMART" id="SM00382">
    <property type="entry name" value="AAA"/>
    <property type="match status" value="1"/>
</dbReference>
<gene>
    <name evidence="2" type="ORF">NZH93_26240</name>
</gene>
<feature type="domain" description="AAA+ ATPase" evidence="1">
    <location>
        <begin position="82"/>
        <end position="227"/>
    </location>
</feature>
<dbReference type="InterPro" id="IPR003593">
    <property type="entry name" value="AAA+_ATPase"/>
</dbReference>
<dbReference type="Pfam" id="PF00931">
    <property type="entry name" value="NB-ARC"/>
    <property type="match status" value="1"/>
</dbReference>
<organism evidence="2 3">
    <name type="scientific">Umezawaea endophytica</name>
    <dbReference type="NCBI Taxonomy" id="1654476"/>
    <lineage>
        <taxon>Bacteria</taxon>
        <taxon>Bacillati</taxon>
        <taxon>Actinomycetota</taxon>
        <taxon>Actinomycetes</taxon>
        <taxon>Pseudonocardiales</taxon>
        <taxon>Pseudonocardiaceae</taxon>
        <taxon>Umezawaea</taxon>
    </lineage>
</organism>
<reference evidence="2" key="1">
    <citation type="submission" date="2022-08" db="EMBL/GenBank/DDBJ databases">
        <authorList>
            <person name="Tistechok S."/>
            <person name="Samborskyy M."/>
            <person name="Roman I."/>
        </authorList>
    </citation>
    <scope>NUCLEOTIDE SEQUENCE</scope>
    <source>
        <strain evidence="2">DSM 103496</strain>
    </source>
</reference>
<evidence type="ECO:0000259" key="1">
    <source>
        <dbReference type="SMART" id="SM00382"/>
    </source>
</evidence>
<dbReference type="Proteomes" id="UP001141259">
    <property type="component" value="Unassembled WGS sequence"/>
</dbReference>
<dbReference type="EMBL" id="JANYMP010000013">
    <property type="protein sequence ID" value="MCS7480370.1"/>
    <property type="molecule type" value="Genomic_DNA"/>
</dbReference>
<dbReference type="InterPro" id="IPR002182">
    <property type="entry name" value="NB-ARC"/>
</dbReference>
<keyword evidence="3" id="KW-1185">Reference proteome</keyword>
<protein>
    <submittedName>
        <fullName evidence="2">NB-ARC domain-containing protein</fullName>
    </submittedName>
</protein>
<dbReference type="InterPro" id="IPR027417">
    <property type="entry name" value="P-loop_NTPase"/>
</dbReference>
<dbReference type="Gene3D" id="3.40.50.300">
    <property type="entry name" value="P-loop containing nucleotide triphosphate hydrolases"/>
    <property type="match status" value="1"/>
</dbReference>
<accession>A0A9X2VPD3</accession>
<dbReference type="PANTHER" id="PTHR47691:SF3">
    <property type="entry name" value="HTH-TYPE TRANSCRIPTIONAL REGULATOR RV0890C-RELATED"/>
    <property type="match status" value="1"/>
</dbReference>
<proteinExistence type="predicted"/>
<name>A0A9X2VPD3_9PSEU</name>
<comment type="caution">
    <text evidence="2">The sequence shown here is derived from an EMBL/GenBank/DDBJ whole genome shotgun (WGS) entry which is preliminary data.</text>
</comment>
<evidence type="ECO:0000313" key="2">
    <source>
        <dbReference type="EMBL" id="MCS7480370.1"/>
    </source>
</evidence>
<dbReference type="RefSeq" id="WP_259625864.1">
    <property type="nucleotide sequence ID" value="NZ_JANYMP010000013.1"/>
</dbReference>
<dbReference type="GO" id="GO:0043531">
    <property type="term" value="F:ADP binding"/>
    <property type="evidence" value="ECO:0007669"/>
    <property type="project" value="InterPro"/>
</dbReference>
<dbReference type="PANTHER" id="PTHR47691">
    <property type="entry name" value="REGULATOR-RELATED"/>
    <property type="match status" value="1"/>
</dbReference>
<dbReference type="AlphaFoldDB" id="A0A9X2VPD3"/>
<sequence>MRAASEPTNGSPEFGTRNLIGHVTGTSVQAGTVHGGVHVHIASAVPPVPAKPSRRGLPRRIDLVGRDAELESGVVMLTDPDQRHVLFVHGTPGVGKTAFAVALGWSVADRFADGCVFVEVSERGDLVADLLSALAPGERLPGERDQRIAALSALASRLDVLVVLDNVRDEDSLGEVLALGGRLAVLCTSRNRLTGLGDQDVSFLELDSLPVGDSSRLAVSIAERLTPQQSVELAEVCGGLPIALCVASARINRTASLDVDRYLKDLAHPDHGLEELRAGARSVERIIEYSHRELTSGQTALFATLGMLPTRP</sequence>